<protein>
    <submittedName>
        <fullName evidence="1">Uncharacterized protein</fullName>
    </submittedName>
</protein>
<dbReference type="Proteomes" id="UP001151760">
    <property type="component" value="Unassembled WGS sequence"/>
</dbReference>
<reference evidence="1" key="1">
    <citation type="journal article" date="2022" name="Int. J. Mol. Sci.">
        <title>Draft Genome of Tanacetum Coccineum: Genomic Comparison of Closely Related Tanacetum-Family Plants.</title>
        <authorList>
            <person name="Yamashiro T."/>
            <person name="Shiraishi A."/>
            <person name="Nakayama K."/>
            <person name="Satake H."/>
        </authorList>
    </citation>
    <scope>NUCLEOTIDE SEQUENCE</scope>
</reference>
<accession>A0ABQ5AIK0</accession>
<evidence type="ECO:0000313" key="1">
    <source>
        <dbReference type="EMBL" id="GJT00978.1"/>
    </source>
</evidence>
<organism evidence="1 2">
    <name type="scientific">Tanacetum coccineum</name>
    <dbReference type="NCBI Taxonomy" id="301880"/>
    <lineage>
        <taxon>Eukaryota</taxon>
        <taxon>Viridiplantae</taxon>
        <taxon>Streptophyta</taxon>
        <taxon>Embryophyta</taxon>
        <taxon>Tracheophyta</taxon>
        <taxon>Spermatophyta</taxon>
        <taxon>Magnoliopsida</taxon>
        <taxon>eudicotyledons</taxon>
        <taxon>Gunneridae</taxon>
        <taxon>Pentapetalae</taxon>
        <taxon>asterids</taxon>
        <taxon>campanulids</taxon>
        <taxon>Asterales</taxon>
        <taxon>Asteraceae</taxon>
        <taxon>Asteroideae</taxon>
        <taxon>Anthemideae</taxon>
        <taxon>Anthemidinae</taxon>
        <taxon>Tanacetum</taxon>
    </lineage>
</organism>
<dbReference type="EMBL" id="BQNB010012236">
    <property type="protein sequence ID" value="GJT00978.1"/>
    <property type="molecule type" value="Genomic_DNA"/>
</dbReference>
<proteinExistence type="predicted"/>
<evidence type="ECO:0000313" key="2">
    <source>
        <dbReference type="Proteomes" id="UP001151760"/>
    </source>
</evidence>
<name>A0ABQ5AIK0_9ASTR</name>
<gene>
    <name evidence="1" type="ORF">Tco_0822147</name>
</gene>
<keyword evidence="2" id="KW-1185">Reference proteome</keyword>
<sequence length="89" mass="10161">MAEQSYMAPNANSSIERYEDSIVVSTDKCKFNFELNNFDHLVQSNKFHGGEARDGQDKEPPSFNSHRDVLVVKFHKSILPSFENNLPSE</sequence>
<comment type="caution">
    <text evidence="1">The sequence shown here is derived from an EMBL/GenBank/DDBJ whole genome shotgun (WGS) entry which is preliminary data.</text>
</comment>
<reference evidence="1" key="2">
    <citation type="submission" date="2022-01" db="EMBL/GenBank/DDBJ databases">
        <authorList>
            <person name="Yamashiro T."/>
            <person name="Shiraishi A."/>
            <person name="Satake H."/>
            <person name="Nakayama K."/>
        </authorList>
    </citation>
    <scope>NUCLEOTIDE SEQUENCE</scope>
</reference>